<dbReference type="GO" id="GO:0016301">
    <property type="term" value="F:kinase activity"/>
    <property type="evidence" value="ECO:0007669"/>
    <property type="project" value="UniProtKB-KW"/>
</dbReference>
<proteinExistence type="predicted"/>
<dbReference type="SUPFAM" id="SSF52540">
    <property type="entry name" value="P-loop containing nucleoside triphosphate hydrolases"/>
    <property type="match status" value="1"/>
</dbReference>
<sequence>MAERDWHVLLVAGPSGTGKSTACATLMREYGIGTAELDDLNAAVVAMTTPDQQPALHYWSTHATERTWTAEEIVDVTLATVTALAPAVAAVVNAHLDHGPPVIMEGDYLLPSSAAALSGPQVRAVFVYEPDEDQLIANFLDREPDEGPQAMRAEVSRRYGEWLRTEAAAHGLPAIPARPFRTLPDRIREAADRSPSS</sequence>
<dbReference type="EMBL" id="JACCBU010000001">
    <property type="protein sequence ID" value="NYE72714.1"/>
    <property type="molecule type" value="Genomic_DNA"/>
</dbReference>
<keyword evidence="1" id="KW-0418">Kinase</keyword>
<evidence type="ECO:0000313" key="2">
    <source>
        <dbReference type="Proteomes" id="UP000569914"/>
    </source>
</evidence>
<evidence type="ECO:0000313" key="1">
    <source>
        <dbReference type="EMBL" id="NYE72714.1"/>
    </source>
</evidence>
<dbReference type="Proteomes" id="UP000569914">
    <property type="component" value="Unassembled WGS sequence"/>
</dbReference>
<dbReference type="AlphaFoldDB" id="A0A7Y9I9B7"/>
<gene>
    <name evidence="1" type="ORF">BKA15_004043</name>
</gene>
<comment type="caution">
    <text evidence="1">The sequence shown here is derived from an EMBL/GenBank/DDBJ whole genome shotgun (WGS) entry which is preliminary data.</text>
</comment>
<organism evidence="1 2">
    <name type="scientific">Microlunatus parietis</name>
    <dbReference type="NCBI Taxonomy" id="682979"/>
    <lineage>
        <taxon>Bacteria</taxon>
        <taxon>Bacillati</taxon>
        <taxon>Actinomycetota</taxon>
        <taxon>Actinomycetes</taxon>
        <taxon>Propionibacteriales</taxon>
        <taxon>Propionibacteriaceae</taxon>
        <taxon>Microlunatus</taxon>
    </lineage>
</organism>
<accession>A0A7Y9I9B7</accession>
<keyword evidence="2" id="KW-1185">Reference proteome</keyword>
<dbReference type="InterPro" id="IPR027417">
    <property type="entry name" value="P-loop_NTPase"/>
</dbReference>
<keyword evidence="1" id="KW-0808">Transferase</keyword>
<protein>
    <submittedName>
        <fullName evidence="1">2-phosphoglycerate kinase</fullName>
    </submittedName>
</protein>
<dbReference type="Gene3D" id="3.40.50.300">
    <property type="entry name" value="P-loop containing nucleotide triphosphate hydrolases"/>
    <property type="match status" value="1"/>
</dbReference>
<reference evidence="1 2" key="1">
    <citation type="submission" date="2020-07" db="EMBL/GenBank/DDBJ databases">
        <title>Sequencing the genomes of 1000 actinobacteria strains.</title>
        <authorList>
            <person name="Klenk H.-P."/>
        </authorList>
    </citation>
    <scope>NUCLEOTIDE SEQUENCE [LARGE SCALE GENOMIC DNA]</scope>
    <source>
        <strain evidence="1 2">DSM 22083</strain>
    </source>
</reference>
<dbReference type="RefSeq" id="WP_179753710.1">
    <property type="nucleotide sequence ID" value="NZ_JACCBU010000001.1"/>
</dbReference>
<name>A0A7Y9I9B7_9ACTN</name>